<sequence length="512" mass="56236">MAIDASFALPKSTAGSADSWDFPTVSLNNFMKNSPQKIGISAAPFSMSLTFSEAFLSFSSTLTFLEEGDHLGSLLLKISALQLISDRQQKEFSSPESRREQAWRFLNFLVASDAPSLLAVVICFFGSDPIGRSCLHEDEPRVWELLRSSNVVSSEGIPYQDAQAHDPTGVCEPYPTATPPLSPGSRPGFPGDLCLLQKPGCLSPSAHTQERCGILHLSASEPYLGFSEDLSHWKQLEQPWLSPTPGQAFYVATPPSSPRLFQEYSEDTSVKNVGSPSISLNTQDTNFTIDSPFSPGYRQRTQSDLPASQSSVHGTYEEADQNSKFPPQVIEDIERSGARVILTHTDRQYRGHASRCFLAFSVVFQALETRFKKAKISMNFLPDETTLQKPIILNIFPNSTQEWPTGPSWDLVSAATKALSFTVVGAPSPMVNLNTKAAWEKTKIIQSASFSSLTAAGIGTSKLTVVLKESQAGDGIIYSFPFAVVVDLKGYEKPTFEINLRLQCLLGHRPWY</sequence>
<protein>
    <submittedName>
        <fullName evidence="2">Uncharacterized protein</fullName>
    </submittedName>
</protein>
<proteinExistence type="predicted"/>
<dbReference type="EMBL" id="AVOT02010401">
    <property type="protein sequence ID" value="MBW0490076.1"/>
    <property type="molecule type" value="Genomic_DNA"/>
</dbReference>
<name>A0A9Q3H3M3_9BASI</name>
<evidence type="ECO:0000313" key="3">
    <source>
        <dbReference type="Proteomes" id="UP000765509"/>
    </source>
</evidence>
<comment type="caution">
    <text evidence="2">The sequence shown here is derived from an EMBL/GenBank/DDBJ whole genome shotgun (WGS) entry which is preliminary data.</text>
</comment>
<dbReference type="OrthoDB" id="2498439at2759"/>
<dbReference type="Proteomes" id="UP000765509">
    <property type="component" value="Unassembled WGS sequence"/>
</dbReference>
<gene>
    <name evidence="2" type="ORF">O181_029791</name>
</gene>
<organism evidence="2 3">
    <name type="scientific">Austropuccinia psidii MF-1</name>
    <dbReference type="NCBI Taxonomy" id="1389203"/>
    <lineage>
        <taxon>Eukaryota</taxon>
        <taxon>Fungi</taxon>
        <taxon>Dikarya</taxon>
        <taxon>Basidiomycota</taxon>
        <taxon>Pucciniomycotina</taxon>
        <taxon>Pucciniomycetes</taxon>
        <taxon>Pucciniales</taxon>
        <taxon>Sphaerophragmiaceae</taxon>
        <taxon>Austropuccinia</taxon>
    </lineage>
</organism>
<feature type="region of interest" description="Disordered" evidence="1">
    <location>
        <begin position="291"/>
        <end position="322"/>
    </location>
</feature>
<feature type="compositionally biased region" description="Polar residues" evidence="1">
    <location>
        <begin position="299"/>
        <end position="313"/>
    </location>
</feature>
<evidence type="ECO:0000256" key="1">
    <source>
        <dbReference type="SAM" id="MobiDB-lite"/>
    </source>
</evidence>
<dbReference type="AlphaFoldDB" id="A0A9Q3H3M3"/>
<reference evidence="2" key="1">
    <citation type="submission" date="2021-03" db="EMBL/GenBank/DDBJ databases">
        <title>Draft genome sequence of rust myrtle Austropuccinia psidii MF-1, a brazilian biotype.</title>
        <authorList>
            <person name="Quecine M.C."/>
            <person name="Pachon D.M.R."/>
            <person name="Bonatelli M.L."/>
            <person name="Correr F.H."/>
            <person name="Franceschini L.M."/>
            <person name="Leite T.F."/>
            <person name="Margarido G.R.A."/>
            <person name="Almeida C.A."/>
            <person name="Ferrarezi J.A."/>
            <person name="Labate C.A."/>
        </authorList>
    </citation>
    <scope>NUCLEOTIDE SEQUENCE</scope>
    <source>
        <strain evidence="2">MF-1</strain>
    </source>
</reference>
<keyword evidence="3" id="KW-1185">Reference proteome</keyword>
<accession>A0A9Q3H3M3</accession>
<evidence type="ECO:0000313" key="2">
    <source>
        <dbReference type="EMBL" id="MBW0490076.1"/>
    </source>
</evidence>